<protein>
    <submittedName>
        <fullName evidence="2">Type-F conjugative transfer system protein TrbI</fullName>
    </submittedName>
</protein>
<dbReference type="EMBL" id="CP033894">
    <property type="protein sequence ID" value="QDL35614.1"/>
    <property type="molecule type" value="Genomic_DNA"/>
</dbReference>
<organism evidence="2 3">
    <name type="scientific">Serratia liquefaciens</name>
    <dbReference type="NCBI Taxonomy" id="614"/>
    <lineage>
        <taxon>Bacteria</taxon>
        <taxon>Pseudomonadati</taxon>
        <taxon>Pseudomonadota</taxon>
        <taxon>Gammaproteobacteria</taxon>
        <taxon>Enterobacterales</taxon>
        <taxon>Yersiniaceae</taxon>
        <taxon>Serratia</taxon>
    </lineage>
</organism>
<dbReference type="AlphaFoldDB" id="A0A515D5D1"/>
<name>A0A515D5D1_SERLI</name>
<feature type="transmembrane region" description="Helical" evidence="1">
    <location>
        <begin position="20"/>
        <end position="42"/>
    </location>
</feature>
<geneLocation type="plasmid" evidence="2 3">
    <name>p1-159</name>
</geneLocation>
<evidence type="ECO:0000256" key="1">
    <source>
        <dbReference type="SAM" id="Phobius"/>
    </source>
</evidence>
<keyword evidence="1" id="KW-0812">Transmembrane</keyword>
<accession>A0A515D5D1</accession>
<reference evidence="2 3" key="1">
    <citation type="submission" date="2018-11" db="EMBL/GenBank/DDBJ databases">
        <title>The first complete genome of Serratia liquefaciens isolated from metalophyte plant revel distinctness adaptive mechanisms in an extreme habitat.</title>
        <authorList>
            <person name="Caneschi W.L."/>
            <person name="Sanchez A.B."/>
            <person name="Felestrino E.B."/>
            <person name="Assis R.A.B."/>
            <person name="Lemes C.G.C."/>
            <person name="Cordeiro I.F."/>
            <person name="Fonseca N.P."/>
            <person name="Villa M."/>
            <person name="Vieira I.T."/>
            <person name="Moraes L.A."/>
            <person name="Kamino L.H.Y."/>
            <person name="do Carmo F."/>
            <person name="Garcia C.M."/>
            <person name="Almeida N.F."/>
            <person name="Silva R.S."/>
            <person name="Ferro J.A."/>
            <person name="Ferro M.I.T."/>
            <person name="Varani A.M."/>
            <person name="Ferreira R.M."/>
            <person name="dos Santos V.L."/>
            <person name="Silva U.C."/>
            <person name="Setubal J.C."/>
            <person name="Moreira L.M."/>
        </authorList>
    </citation>
    <scope>NUCLEOTIDE SEQUENCE [LARGE SCALE GENOMIC DNA]</scope>
    <source>
        <strain evidence="2 3">FG3</strain>
        <plasmid evidence="2 3">p1-159</plasmid>
    </source>
</reference>
<proteinExistence type="predicted"/>
<keyword evidence="2" id="KW-0614">Plasmid</keyword>
<evidence type="ECO:0000313" key="2">
    <source>
        <dbReference type="EMBL" id="QDL35614.1"/>
    </source>
</evidence>
<dbReference type="Pfam" id="PF09677">
    <property type="entry name" value="TrbI_Ftype"/>
    <property type="match status" value="1"/>
</dbReference>
<dbReference type="RefSeq" id="WP_142816498.1">
    <property type="nucleotide sequence ID" value="NZ_CP033894.1"/>
</dbReference>
<dbReference type="InterPro" id="IPR014115">
    <property type="entry name" value="TrbI_Ftype"/>
</dbReference>
<dbReference type="Proteomes" id="UP000317572">
    <property type="component" value="Plasmid p1-159"/>
</dbReference>
<evidence type="ECO:0000313" key="3">
    <source>
        <dbReference type="Proteomes" id="UP000317572"/>
    </source>
</evidence>
<keyword evidence="1" id="KW-1133">Transmembrane helix</keyword>
<gene>
    <name evidence="2" type="primary">trbI</name>
    <name evidence="2" type="ORF">EGO53_27795</name>
</gene>
<dbReference type="NCBIfam" id="TIGR02744">
    <property type="entry name" value="TrbI_Ftype"/>
    <property type="match status" value="1"/>
</dbReference>
<keyword evidence="1" id="KW-0472">Membrane</keyword>
<sequence>MTLPAIITTPNSSVQKRAIVLWGTVCVLIAVLLSLGATLWLLQRQPAIVTFDMKQTMEAFYESAAKQSLPPERSKLLAERFTGALQTSITQYQQRNNVIILVSPAVVGGARDVTRELQRDIAARMQRINTVSVDKDTQP</sequence>